<evidence type="ECO:0000256" key="3">
    <source>
        <dbReference type="ARBA" id="ARBA00019015"/>
    </source>
</evidence>
<dbReference type="EMBL" id="BJMV01000008">
    <property type="protein sequence ID" value="GEB85878.1"/>
    <property type="molecule type" value="Genomic_DNA"/>
</dbReference>
<dbReference type="Pfam" id="PF22692">
    <property type="entry name" value="LlgE_F_G_D1"/>
    <property type="match status" value="1"/>
</dbReference>
<protein>
    <recommendedName>
        <fullName evidence="3 5">Flagellar hook protein FlgE</fullName>
    </recommendedName>
</protein>
<keyword evidence="4 5" id="KW-0975">Bacterial flagellum</keyword>
<name>A0A4Y3TW06_9PROT</name>
<keyword evidence="10" id="KW-0282">Flagellum</keyword>
<dbReference type="GO" id="GO:0071978">
    <property type="term" value="P:bacterial-type flagellum-dependent swarming motility"/>
    <property type="evidence" value="ECO:0007669"/>
    <property type="project" value="TreeGrafter"/>
</dbReference>
<evidence type="ECO:0000256" key="5">
    <source>
        <dbReference type="RuleBase" id="RU362116"/>
    </source>
</evidence>
<dbReference type="PANTHER" id="PTHR30435:SF1">
    <property type="entry name" value="FLAGELLAR HOOK PROTEIN FLGE"/>
    <property type="match status" value="1"/>
</dbReference>
<evidence type="ECO:0000259" key="7">
    <source>
        <dbReference type="Pfam" id="PF06429"/>
    </source>
</evidence>
<dbReference type="InterPro" id="IPR001444">
    <property type="entry name" value="Flag_bb_rod_N"/>
</dbReference>
<dbReference type="Gene3D" id="2.60.98.20">
    <property type="entry name" value="Flagellar hook protein FlgE"/>
    <property type="match status" value="1"/>
</dbReference>
<keyword evidence="10" id="KW-0966">Cell projection</keyword>
<keyword evidence="10" id="KW-0969">Cilium</keyword>
<organism evidence="10 11">
    <name type="scientific">Acetobacter peroxydans</name>
    <dbReference type="NCBI Taxonomy" id="104098"/>
    <lineage>
        <taxon>Bacteria</taxon>
        <taxon>Pseudomonadati</taxon>
        <taxon>Pseudomonadota</taxon>
        <taxon>Alphaproteobacteria</taxon>
        <taxon>Acetobacterales</taxon>
        <taxon>Acetobacteraceae</taxon>
        <taxon>Acetobacter</taxon>
    </lineage>
</organism>
<dbReference type="GO" id="GO:0009425">
    <property type="term" value="C:bacterial-type flagellum basal body"/>
    <property type="evidence" value="ECO:0007669"/>
    <property type="project" value="UniProtKB-SubCell"/>
</dbReference>
<dbReference type="InterPro" id="IPR020013">
    <property type="entry name" value="Flagellar_FlgE/F/G"/>
</dbReference>
<evidence type="ECO:0000259" key="6">
    <source>
        <dbReference type="Pfam" id="PF00460"/>
    </source>
</evidence>
<evidence type="ECO:0000259" key="9">
    <source>
        <dbReference type="Pfam" id="PF22692"/>
    </source>
</evidence>
<accession>A0A4Y3TW06</accession>
<evidence type="ECO:0000256" key="4">
    <source>
        <dbReference type="ARBA" id="ARBA00023143"/>
    </source>
</evidence>
<evidence type="ECO:0000256" key="2">
    <source>
        <dbReference type="ARBA" id="ARBA00009677"/>
    </source>
</evidence>
<dbReference type="GO" id="GO:0009424">
    <property type="term" value="C:bacterial-type flagellum hook"/>
    <property type="evidence" value="ECO:0007669"/>
    <property type="project" value="TreeGrafter"/>
</dbReference>
<comment type="function">
    <text evidence="5">A flexible structure which links the flagellar filament to the drive apparatus in the basal body.</text>
</comment>
<comment type="similarity">
    <text evidence="2 5">Belongs to the flagella basal body rod proteins family.</text>
</comment>
<dbReference type="InterPro" id="IPR011491">
    <property type="entry name" value="FlgE_D2"/>
</dbReference>
<proteinExistence type="inferred from homology"/>
<dbReference type="InterPro" id="IPR053967">
    <property type="entry name" value="LlgE_F_G-like_D1"/>
</dbReference>
<gene>
    <name evidence="10" type="ORF">APE01nite_16750</name>
</gene>
<feature type="domain" description="Flagellar hook protein FlgE D2" evidence="8">
    <location>
        <begin position="176"/>
        <end position="289"/>
    </location>
</feature>
<keyword evidence="11" id="KW-1185">Reference proteome</keyword>
<reference evidence="10 11" key="1">
    <citation type="submission" date="2019-06" db="EMBL/GenBank/DDBJ databases">
        <title>Whole genome shotgun sequence of Acetobacter peroxydans NBRC 13755.</title>
        <authorList>
            <person name="Hosoyama A."/>
            <person name="Uohara A."/>
            <person name="Ohji S."/>
            <person name="Ichikawa N."/>
        </authorList>
    </citation>
    <scope>NUCLEOTIDE SEQUENCE [LARGE SCALE GENOMIC DNA]</scope>
    <source>
        <strain evidence="10 11">NBRC 13755</strain>
    </source>
</reference>
<dbReference type="Pfam" id="PF00460">
    <property type="entry name" value="Flg_bb_rod"/>
    <property type="match status" value="1"/>
</dbReference>
<evidence type="ECO:0000259" key="8">
    <source>
        <dbReference type="Pfam" id="PF07559"/>
    </source>
</evidence>
<dbReference type="Pfam" id="PF07559">
    <property type="entry name" value="FlgE_D2"/>
    <property type="match status" value="1"/>
</dbReference>
<dbReference type="Proteomes" id="UP000317730">
    <property type="component" value="Unassembled WGS sequence"/>
</dbReference>
<evidence type="ECO:0000313" key="10">
    <source>
        <dbReference type="EMBL" id="GEB85878.1"/>
    </source>
</evidence>
<feature type="domain" description="Flagellar basal-body/hook protein C-terminal" evidence="7">
    <location>
        <begin position="520"/>
        <end position="562"/>
    </location>
</feature>
<feature type="domain" description="Flagellar hook protein FlgE/F/G-like D1" evidence="9">
    <location>
        <begin position="88"/>
        <end position="139"/>
    </location>
</feature>
<dbReference type="GO" id="GO:0005829">
    <property type="term" value="C:cytosol"/>
    <property type="evidence" value="ECO:0007669"/>
    <property type="project" value="TreeGrafter"/>
</dbReference>
<dbReference type="OrthoDB" id="8372879at2"/>
<dbReference type="InterPro" id="IPR010930">
    <property type="entry name" value="Flg_bb/hook_C_dom"/>
</dbReference>
<evidence type="ECO:0000313" key="11">
    <source>
        <dbReference type="Proteomes" id="UP000317730"/>
    </source>
</evidence>
<dbReference type="InterPro" id="IPR037058">
    <property type="entry name" value="Falgellar_hook_FlgE_sf"/>
</dbReference>
<dbReference type="NCBIfam" id="TIGR03506">
    <property type="entry name" value="FlgEFG_subfam"/>
    <property type="match status" value="2"/>
</dbReference>
<dbReference type="InterPro" id="IPR037925">
    <property type="entry name" value="FlgE/F/G-like"/>
</dbReference>
<dbReference type="Pfam" id="PF06429">
    <property type="entry name" value="Flg_bbr_C"/>
    <property type="match status" value="1"/>
</dbReference>
<comment type="subcellular location">
    <subcellularLocation>
        <location evidence="1 5">Bacterial flagellum basal body</location>
    </subcellularLocation>
</comment>
<evidence type="ECO:0000256" key="1">
    <source>
        <dbReference type="ARBA" id="ARBA00004117"/>
    </source>
</evidence>
<comment type="caution">
    <text evidence="10">The sequence shown here is derived from an EMBL/GenBank/DDBJ whole genome shotgun (WGS) entry which is preliminary data.</text>
</comment>
<dbReference type="AlphaFoldDB" id="A0A4Y3TW06"/>
<feature type="domain" description="Flagellar basal body rod protein N-terminal" evidence="6">
    <location>
        <begin position="7"/>
        <end position="37"/>
    </location>
</feature>
<sequence length="565" mass="56853">MSVFNALSTAVSGINAQSTAFTNLSNNIANSQTVGYKATTTAFQDFVAGAGGNSASADISDSVAAVTVQHVDNQGTSSTSTDALATSISGNGLFVVSKGTTSGGQTYYTRNGEVYENKAGYLVNTSGYYLEGYMVDPSTGTLGTTLTQLNVSNVTFKPTETTTLTSTSTVGTATGTNQTYTTAPTTVYDSSGTAHQIGLVWTQSTSDTSKWTVQAYDADGGGAISDASPSPYIVTFDSSTGAMTSVTDATGAVVANTTGTAAEIPITATYNGVAQTINLDLGSIGSTSGTVVATAKSGTPSTSQGTSLVVSGGSLAMDSGGGAVNIGAQTGTNDTYTTTPLKLSDGSYVSAVWTKNPTTAANVNSEQTWTVKLVDPYSSATSDSTTAQVTFKADGTIDTINGSSTGSISFTDSSGTTQTLNLTTSSVKLGSSSPYTDTTAVTSDSIATGTYEGAEITSDGSVMAKFSTGTQLIGKVALANFANVNGLEGVDGQAYVATTNSGNAQIGVSGQNGTGTLSVGYVESSTTDLTKDLSSLIVAQQAYTANTKVVTSANTMLQATIAMIQ</sequence>
<dbReference type="SUPFAM" id="SSF117143">
    <property type="entry name" value="Flagellar hook protein flgE"/>
    <property type="match status" value="2"/>
</dbReference>
<dbReference type="PANTHER" id="PTHR30435">
    <property type="entry name" value="FLAGELLAR PROTEIN"/>
    <property type="match status" value="1"/>
</dbReference>
<dbReference type="RefSeq" id="WP_141376499.1">
    <property type="nucleotide sequence ID" value="NZ_BAPL01000030.1"/>
</dbReference>